<dbReference type="EnsemblPlants" id="OBART02G27430.1">
    <property type="protein sequence ID" value="OBART02G27430.1"/>
    <property type="gene ID" value="OBART02G27430"/>
</dbReference>
<dbReference type="PaxDb" id="65489-OBART02G27430.1"/>
<protein>
    <submittedName>
        <fullName evidence="2">Uncharacterized protein</fullName>
    </submittedName>
</protein>
<evidence type="ECO:0000313" key="3">
    <source>
        <dbReference type="Proteomes" id="UP000026960"/>
    </source>
</evidence>
<evidence type="ECO:0000256" key="1">
    <source>
        <dbReference type="SAM" id="MobiDB-lite"/>
    </source>
</evidence>
<reference evidence="2" key="2">
    <citation type="submission" date="2015-03" db="UniProtKB">
        <authorList>
            <consortium name="EnsemblPlants"/>
        </authorList>
    </citation>
    <scope>IDENTIFICATION</scope>
</reference>
<name>A0A0D3F8R3_9ORYZ</name>
<dbReference type="HOGENOM" id="CLU_1743302_0_0_1"/>
<dbReference type="AlphaFoldDB" id="A0A0D3F8R3"/>
<proteinExistence type="predicted"/>
<keyword evidence="3" id="KW-1185">Reference proteome</keyword>
<feature type="compositionally biased region" description="Basic residues" evidence="1">
    <location>
        <begin position="46"/>
        <end position="64"/>
    </location>
</feature>
<dbReference type="Gramene" id="OBART02G27430.1">
    <property type="protein sequence ID" value="OBART02G27430.1"/>
    <property type="gene ID" value="OBART02G27430"/>
</dbReference>
<sequence length="150" mass="17200">MGLTAYQTLPLGTRACFHTSERVHTHPHRRTLNRATYLTESWATRDHHHRHGPRCVSRRTHRGHAPGGIEGSTVAPRRRCRTSSRPAVDQWLPPSPGSSRGATQRRSRARYPGRRLRQVRYIEMFLTPEDAFELATKELQHTAVSSQIHL</sequence>
<feature type="region of interest" description="Disordered" evidence="1">
    <location>
        <begin position="44"/>
        <end position="111"/>
    </location>
</feature>
<organism evidence="2">
    <name type="scientific">Oryza barthii</name>
    <dbReference type="NCBI Taxonomy" id="65489"/>
    <lineage>
        <taxon>Eukaryota</taxon>
        <taxon>Viridiplantae</taxon>
        <taxon>Streptophyta</taxon>
        <taxon>Embryophyta</taxon>
        <taxon>Tracheophyta</taxon>
        <taxon>Spermatophyta</taxon>
        <taxon>Magnoliopsida</taxon>
        <taxon>Liliopsida</taxon>
        <taxon>Poales</taxon>
        <taxon>Poaceae</taxon>
        <taxon>BOP clade</taxon>
        <taxon>Oryzoideae</taxon>
        <taxon>Oryzeae</taxon>
        <taxon>Oryzinae</taxon>
        <taxon>Oryza</taxon>
    </lineage>
</organism>
<dbReference type="Proteomes" id="UP000026960">
    <property type="component" value="Chromosome 2"/>
</dbReference>
<evidence type="ECO:0000313" key="2">
    <source>
        <dbReference type="EnsemblPlants" id="OBART02G27430.1"/>
    </source>
</evidence>
<reference evidence="2" key="1">
    <citation type="journal article" date="2009" name="Rice">
        <title>De Novo Next Generation Sequencing of Plant Genomes.</title>
        <authorList>
            <person name="Rounsley S."/>
            <person name="Marri P.R."/>
            <person name="Yu Y."/>
            <person name="He R."/>
            <person name="Sisneros N."/>
            <person name="Goicoechea J.L."/>
            <person name="Lee S.J."/>
            <person name="Angelova A."/>
            <person name="Kudrna D."/>
            <person name="Luo M."/>
            <person name="Affourtit J."/>
            <person name="Desany B."/>
            <person name="Knight J."/>
            <person name="Niazi F."/>
            <person name="Egholm M."/>
            <person name="Wing R.A."/>
        </authorList>
    </citation>
    <scope>NUCLEOTIDE SEQUENCE [LARGE SCALE GENOMIC DNA]</scope>
    <source>
        <strain evidence="2">cv. IRGC 105608</strain>
    </source>
</reference>
<accession>A0A0D3F8R3</accession>